<dbReference type="EMBL" id="ML994665">
    <property type="protein sequence ID" value="KAF2179548.1"/>
    <property type="molecule type" value="Genomic_DNA"/>
</dbReference>
<dbReference type="OrthoDB" id="5396328at2759"/>
<proteinExistence type="predicted"/>
<protein>
    <submittedName>
        <fullName evidence="2">Uncharacterized protein</fullName>
    </submittedName>
</protein>
<sequence>LLVGRGQGRLVFTFLASHLVFLSSTAPEWRIFNRQLVQLRSLYPLLEIVQTQMRHDLGRRDIVAYPYRSCSMHTQINEILHPVVQLVGPVPYEPYLLNAEPDDNGDCPWCGKQLSRYGFQDRKTAWPTLQRTAMR</sequence>
<keyword evidence="3" id="KW-1185">Reference proteome</keyword>
<accession>A0A6A6DMC5</accession>
<keyword evidence="1" id="KW-0732">Signal</keyword>
<name>A0A6A6DMC5_9PEZI</name>
<evidence type="ECO:0000313" key="3">
    <source>
        <dbReference type="Proteomes" id="UP000800200"/>
    </source>
</evidence>
<feature type="non-terminal residue" evidence="2">
    <location>
        <position position="135"/>
    </location>
</feature>
<reference evidence="2" key="1">
    <citation type="journal article" date="2020" name="Stud. Mycol.">
        <title>101 Dothideomycetes genomes: a test case for predicting lifestyles and emergence of pathogens.</title>
        <authorList>
            <person name="Haridas S."/>
            <person name="Albert R."/>
            <person name="Binder M."/>
            <person name="Bloem J."/>
            <person name="Labutti K."/>
            <person name="Salamov A."/>
            <person name="Andreopoulos B."/>
            <person name="Baker S."/>
            <person name="Barry K."/>
            <person name="Bills G."/>
            <person name="Bluhm B."/>
            <person name="Cannon C."/>
            <person name="Castanera R."/>
            <person name="Culley D."/>
            <person name="Daum C."/>
            <person name="Ezra D."/>
            <person name="Gonzalez J."/>
            <person name="Henrissat B."/>
            <person name="Kuo A."/>
            <person name="Liang C."/>
            <person name="Lipzen A."/>
            <person name="Lutzoni F."/>
            <person name="Magnuson J."/>
            <person name="Mondo S."/>
            <person name="Nolan M."/>
            <person name="Ohm R."/>
            <person name="Pangilinan J."/>
            <person name="Park H.-J."/>
            <person name="Ramirez L."/>
            <person name="Alfaro M."/>
            <person name="Sun H."/>
            <person name="Tritt A."/>
            <person name="Yoshinaga Y."/>
            <person name="Zwiers L.-H."/>
            <person name="Turgeon B."/>
            <person name="Goodwin S."/>
            <person name="Spatafora J."/>
            <person name="Crous P."/>
            <person name="Grigoriev I."/>
        </authorList>
    </citation>
    <scope>NUCLEOTIDE SEQUENCE</scope>
    <source>
        <strain evidence="2">CBS 207.26</strain>
    </source>
</reference>
<gene>
    <name evidence="2" type="ORF">K469DRAFT_512116</name>
</gene>
<organism evidence="2 3">
    <name type="scientific">Zopfia rhizophila CBS 207.26</name>
    <dbReference type="NCBI Taxonomy" id="1314779"/>
    <lineage>
        <taxon>Eukaryota</taxon>
        <taxon>Fungi</taxon>
        <taxon>Dikarya</taxon>
        <taxon>Ascomycota</taxon>
        <taxon>Pezizomycotina</taxon>
        <taxon>Dothideomycetes</taxon>
        <taxon>Dothideomycetes incertae sedis</taxon>
        <taxon>Zopfiaceae</taxon>
        <taxon>Zopfia</taxon>
    </lineage>
</organism>
<feature type="non-terminal residue" evidence="2">
    <location>
        <position position="1"/>
    </location>
</feature>
<dbReference type="AlphaFoldDB" id="A0A6A6DMC5"/>
<evidence type="ECO:0000256" key="1">
    <source>
        <dbReference type="SAM" id="SignalP"/>
    </source>
</evidence>
<feature type="signal peptide" evidence="1">
    <location>
        <begin position="1"/>
        <end position="26"/>
    </location>
</feature>
<feature type="chain" id="PRO_5025415395" evidence="1">
    <location>
        <begin position="27"/>
        <end position="135"/>
    </location>
</feature>
<dbReference type="Proteomes" id="UP000800200">
    <property type="component" value="Unassembled WGS sequence"/>
</dbReference>
<evidence type="ECO:0000313" key="2">
    <source>
        <dbReference type="EMBL" id="KAF2179548.1"/>
    </source>
</evidence>